<gene>
    <name evidence="2" type="ORF">H8B21_12615</name>
</gene>
<evidence type="ECO:0000313" key="2">
    <source>
        <dbReference type="EMBL" id="MBD1422411.1"/>
    </source>
</evidence>
<comment type="caution">
    <text evidence="2">The sequence shown here is derived from an EMBL/GenBank/DDBJ whole genome shotgun (WGS) entry which is preliminary data.</text>
</comment>
<feature type="chain" id="PRO_5047484848" description="Outer membrane protein beta-barrel domain-containing protein" evidence="1">
    <location>
        <begin position="19"/>
        <end position="167"/>
    </location>
</feature>
<dbReference type="RefSeq" id="WP_190314141.1">
    <property type="nucleotide sequence ID" value="NZ_JACNYL010000003.1"/>
</dbReference>
<name>A0ABR7XTB3_9SPHI</name>
<evidence type="ECO:0008006" key="4">
    <source>
        <dbReference type="Google" id="ProtNLM"/>
    </source>
</evidence>
<proteinExistence type="predicted"/>
<feature type="signal peptide" evidence="1">
    <location>
        <begin position="1"/>
        <end position="18"/>
    </location>
</feature>
<keyword evidence="1" id="KW-0732">Signal</keyword>
<dbReference type="EMBL" id="JACNYL010000003">
    <property type="protein sequence ID" value="MBD1422411.1"/>
    <property type="molecule type" value="Genomic_DNA"/>
</dbReference>
<reference evidence="2 3" key="1">
    <citation type="submission" date="2020-08" db="EMBL/GenBank/DDBJ databases">
        <title>Sphingobacterium sp. DN00404 isolated from aquaculture water.</title>
        <authorList>
            <person name="Zhang M."/>
        </authorList>
    </citation>
    <scope>NUCLEOTIDE SEQUENCE [LARGE SCALE GENOMIC DNA]</scope>
    <source>
        <strain evidence="2 3">KCTC 42746</strain>
    </source>
</reference>
<dbReference type="Proteomes" id="UP000651112">
    <property type="component" value="Unassembled WGS sequence"/>
</dbReference>
<accession>A0ABR7XTB3</accession>
<protein>
    <recommendedName>
        <fullName evidence="4">Outer membrane protein beta-barrel domain-containing protein</fullName>
    </recommendedName>
</protein>
<evidence type="ECO:0000256" key="1">
    <source>
        <dbReference type="SAM" id="SignalP"/>
    </source>
</evidence>
<evidence type="ECO:0000313" key="3">
    <source>
        <dbReference type="Proteomes" id="UP000651112"/>
    </source>
</evidence>
<organism evidence="2 3">
    <name type="scientific">Sphingobacterium chuzhouense</name>
    <dbReference type="NCBI Taxonomy" id="1742264"/>
    <lineage>
        <taxon>Bacteria</taxon>
        <taxon>Pseudomonadati</taxon>
        <taxon>Bacteroidota</taxon>
        <taxon>Sphingobacteriia</taxon>
        <taxon>Sphingobacteriales</taxon>
        <taxon>Sphingobacteriaceae</taxon>
        <taxon>Sphingobacterium</taxon>
    </lineage>
</organism>
<sequence length="167" mass="18640">MKKIFLSLLAASFVVAGAQEVTAQARYRTALGLGIDVGDGPTLVGPQIKHFFDGTNAGNAQVLFGDDVTVLGVDYSYNQAIAGTNGLNWYVGVGPQLAFVDRGRWWYNDWDDDDRTYFALRPAAGLEFKIPSAPLAFHFDWKPWWNLSNRSHFEPARFTLGFKFTLK</sequence>
<keyword evidence="3" id="KW-1185">Reference proteome</keyword>